<dbReference type="AlphaFoldDB" id="A0A2S6GSP0"/>
<accession>A0A2S6GSP0</accession>
<proteinExistence type="inferred from homology"/>
<dbReference type="EMBL" id="PTIY01000012">
    <property type="protein sequence ID" value="PPK68268.1"/>
    <property type="molecule type" value="Genomic_DNA"/>
</dbReference>
<dbReference type="GO" id="GO:0016407">
    <property type="term" value="F:acetyltransferase activity"/>
    <property type="evidence" value="ECO:0007669"/>
    <property type="project" value="InterPro"/>
</dbReference>
<dbReference type="Gene3D" id="2.40.128.150">
    <property type="entry name" value="Cysteine proteinases"/>
    <property type="match status" value="1"/>
</dbReference>
<dbReference type="PANTHER" id="PTHR11786">
    <property type="entry name" value="N-HYDROXYARYLAMINE O-ACETYLTRANSFERASE"/>
    <property type="match status" value="1"/>
</dbReference>
<protein>
    <submittedName>
        <fullName evidence="2">N-hydroxyarylamine O-acetyltransferase</fullName>
    </submittedName>
</protein>
<dbReference type="OrthoDB" id="7181050at2"/>
<comment type="caution">
    <text evidence="2">The sequence shown here is derived from an EMBL/GenBank/DDBJ whole genome shotgun (WGS) entry which is preliminary data.</text>
</comment>
<dbReference type="Proteomes" id="UP000238071">
    <property type="component" value="Unassembled WGS sequence"/>
</dbReference>
<keyword evidence="2" id="KW-0808">Transferase</keyword>
<dbReference type="Pfam" id="PF00797">
    <property type="entry name" value="Acetyltransf_2"/>
    <property type="match status" value="1"/>
</dbReference>
<name>A0A2S6GSP0_9GAMM</name>
<sequence>MTFDLNKYLNRINIANPEATAEGLAQLQWAQLSSIPFENIDPIRGILPDLEPAALSKKILDEGRGGYCLELNGLLGLVLTELGFNFEPILARVRMGRPEGGPRAHLAFLVNIENDLWLVDAGFGGPCPKKPLLVSNGQIQHQDHDQFRVRNDPASGEWVVEKLQNDDWFALYGFDRAKVQRCDLEAANVVCSTWSQATLSPFPEHLLMCRNTEQGRIQLYNKTLTESCGYGQTKRLLETLDDLEASIRNDFGITLTAAELHHVAWAMRFDSSGTEIQTAL</sequence>
<evidence type="ECO:0000256" key="1">
    <source>
        <dbReference type="ARBA" id="ARBA00006547"/>
    </source>
</evidence>
<dbReference type="Gene3D" id="3.30.2140.10">
    <property type="entry name" value="Arylamine N-acetyltransferase"/>
    <property type="match status" value="1"/>
</dbReference>
<dbReference type="PANTHER" id="PTHR11786:SF0">
    <property type="entry name" value="ARYLAMINE N-ACETYLTRANSFERASE 4-RELATED"/>
    <property type="match status" value="1"/>
</dbReference>
<gene>
    <name evidence="2" type="ORF">B0F88_112100</name>
</gene>
<dbReference type="InterPro" id="IPR001447">
    <property type="entry name" value="Arylamine_N-AcTrfase"/>
</dbReference>
<keyword evidence="3" id="KW-1185">Reference proteome</keyword>
<reference evidence="2 3" key="1">
    <citation type="submission" date="2018-02" db="EMBL/GenBank/DDBJ databases">
        <title>Subsurface microbial communities from deep shales in Ohio and West Virginia, USA.</title>
        <authorList>
            <person name="Wrighton K."/>
        </authorList>
    </citation>
    <scope>NUCLEOTIDE SEQUENCE [LARGE SCALE GENOMIC DNA]</scope>
    <source>
        <strain evidence="2 3">OWC-G53F</strain>
    </source>
</reference>
<evidence type="ECO:0000313" key="2">
    <source>
        <dbReference type="EMBL" id="PPK68268.1"/>
    </source>
</evidence>
<evidence type="ECO:0000313" key="3">
    <source>
        <dbReference type="Proteomes" id="UP000238071"/>
    </source>
</evidence>
<dbReference type="InterPro" id="IPR038765">
    <property type="entry name" value="Papain-like_cys_pep_sf"/>
</dbReference>
<dbReference type="SUPFAM" id="SSF54001">
    <property type="entry name" value="Cysteine proteinases"/>
    <property type="match status" value="1"/>
</dbReference>
<comment type="similarity">
    <text evidence="1">Belongs to the arylamine N-acetyltransferase family.</text>
</comment>
<dbReference type="RefSeq" id="WP_104424693.1">
    <property type="nucleotide sequence ID" value="NZ_PTIY01000012.1"/>
</dbReference>
<organism evidence="2 3">
    <name type="scientific">Methylobacter tundripaludum</name>
    <dbReference type="NCBI Taxonomy" id="173365"/>
    <lineage>
        <taxon>Bacteria</taxon>
        <taxon>Pseudomonadati</taxon>
        <taxon>Pseudomonadota</taxon>
        <taxon>Gammaproteobacteria</taxon>
        <taxon>Methylococcales</taxon>
        <taxon>Methylococcaceae</taxon>
        <taxon>Methylobacter</taxon>
    </lineage>
</organism>